<dbReference type="EMBL" id="MFEL01000001">
    <property type="protein sequence ID" value="OGE81918.1"/>
    <property type="molecule type" value="Genomic_DNA"/>
</dbReference>
<evidence type="ECO:0000256" key="1">
    <source>
        <dbReference type="SAM" id="Phobius"/>
    </source>
</evidence>
<reference evidence="2 3" key="1">
    <citation type="journal article" date="2016" name="Nat. Commun.">
        <title>Thousands of microbial genomes shed light on interconnected biogeochemical processes in an aquifer system.</title>
        <authorList>
            <person name="Anantharaman K."/>
            <person name="Brown C.T."/>
            <person name="Hug L.A."/>
            <person name="Sharon I."/>
            <person name="Castelle C.J."/>
            <person name="Probst A.J."/>
            <person name="Thomas B.C."/>
            <person name="Singh A."/>
            <person name="Wilkins M.J."/>
            <person name="Karaoz U."/>
            <person name="Brodie E.L."/>
            <person name="Williams K.H."/>
            <person name="Hubbard S.S."/>
            <person name="Banfield J.F."/>
        </authorList>
    </citation>
    <scope>NUCLEOTIDE SEQUENCE [LARGE SCALE GENOMIC DNA]</scope>
</reference>
<organism evidence="2 3">
    <name type="scientific">Candidatus Doudnabacteria bacterium RIFCSPHIGHO2_01_FULL_46_24</name>
    <dbReference type="NCBI Taxonomy" id="1817825"/>
    <lineage>
        <taxon>Bacteria</taxon>
        <taxon>Candidatus Doudnaibacteriota</taxon>
    </lineage>
</organism>
<dbReference type="Proteomes" id="UP000178892">
    <property type="component" value="Unassembled WGS sequence"/>
</dbReference>
<feature type="transmembrane region" description="Helical" evidence="1">
    <location>
        <begin position="47"/>
        <end position="65"/>
    </location>
</feature>
<comment type="caution">
    <text evidence="2">The sequence shown here is derived from an EMBL/GenBank/DDBJ whole genome shotgun (WGS) entry which is preliminary data.</text>
</comment>
<dbReference type="STRING" id="1817825.A2720_01945"/>
<evidence type="ECO:0000313" key="2">
    <source>
        <dbReference type="EMBL" id="OGE81918.1"/>
    </source>
</evidence>
<proteinExistence type="predicted"/>
<gene>
    <name evidence="2" type="ORF">A2720_01945</name>
</gene>
<keyword evidence="1" id="KW-0472">Membrane</keyword>
<accession>A0A1F5NW78</accession>
<keyword evidence="1" id="KW-0812">Transmembrane</keyword>
<sequence length="290" mass="33212">MKFADIAWLNYCKNVIIWEMAFKIKNEQVEDWMLLISDRFSTLKIGYWYSLVVALAAALPLFLFLKYSFSSVFISQYQPPEVVTVRPQPQPIKLVDHKIFELSQNSYSGLVRIRNINLEQGIPELIFTAEFKTFGNTAITKVSGKTFVLPASEKILVFSKFTSDQTPELLDFKFEEPKFRYKPQLPPLNLELERVSIENPNGTIAVSGGIKNLSPFTIKQIYLPMLLYDSSNRIVGVNSTTVNLVKSSEVRTFRYIWPKSIPEAVRAEVTSEVNLFESGILITDEQAQRF</sequence>
<evidence type="ECO:0000313" key="3">
    <source>
        <dbReference type="Proteomes" id="UP000178892"/>
    </source>
</evidence>
<name>A0A1F5NW78_9BACT</name>
<keyword evidence="1" id="KW-1133">Transmembrane helix</keyword>
<protein>
    <submittedName>
        <fullName evidence="2">Uncharacterized protein</fullName>
    </submittedName>
</protein>
<dbReference type="AlphaFoldDB" id="A0A1F5NW78"/>